<dbReference type="PROSITE" id="PS51352">
    <property type="entry name" value="THIOREDOXIN_2"/>
    <property type="match status" value="1"/>
</dbReference>
<evidence type="ECO:0000313" key="4">
    <source>
        <dbReference type="Proteomes" id="UP000197424"/>
    </source>
</evidence>
<evidence type="ECO:0000256" key="2">
    <source>
        <dbReference type="ARBA" id="ARBA00023008"/>
    </source>
</evidence>
<dbReference type="EMBL" id="CP022115">
    <property type="protein sequence ID" value="ASJ23013.1"/>
    <property type="molecule type" value="Genomic_DNA"/>
</dbReference>
<dbReference type="InterPro" id="IPR013766">
    <property type="entry name" value="Thioredoxin_domain"/>
</dbReference>
<dbReference type="Proteomes" id="UP000197424">
    <property type="component" value="Chromosome"/>
</dbReference>
<dbReference type="PANTHER" id="PTHR12151">
    <property type="entry name" value="ELECTRON TRANSPORT PROTIN SCO1/SENC FAMILY MEMBER"/>
    <property type="match status" value="1"/>
</dbReference>
<dbReference type="Pfam" id="PF02630">
    <property type="entry name" value="SCO1-SenC"/>
    <property type="match status" value="1"/>
</dbReference>
<comment type="similarity">
    <text evidence="1">Belongs to the SCO1/2 family.</text>
</comment>
<sequence>MTHLLRALTVALFGLMLAACSPQPGAAGPSFAATDVTGAGYAQALTLDGTDGRPRSLADFRGKAVVVFFGYTHCPDVCPTTLSELSQAMRDMGPLADQVQVLFVSVDPQRDTPELLHSYVTGFDRRFAALTGSAEAIARTARAYKVVYQQVAGPVPADYTIDHSAGAYLYDPAGSLRVYVPYGSGAAVFRHDLTVLLGQTPPPLTATKAQ</sequence>
<organism evidence="3 4">
    <name type="scientific">Laribacter hongkongensis</name>
    <dbReference type="NCBI Taxonomy" id="168471"/>
    <lineage>
        <taxon>Bacteria</taxon>
        <taxon>Pseudomonadati</taxon>
        <taxon>Pseudomonadota</taxon>
        <taxon>Betaproteobacteria</taxon>
        <taxon>Neisseriales</taxon>
        <taxon>Aquaspirillaceae</taxon>
        <taxon>Laribacter</taxon>
    </lineage>
</organism>
<gene>
    <name evidence="3" type="ORF">LHGZ1_0182</name>
</gene>
<dbReference type="SUPFAM" id="SSF52833">
    <property type="entry name" value="Thioredoxin-like"/>
    <property type="match status" value="1"/>
</dbReference>
<dbReference type="OrthoDB" id="9790194at2"/>
<dbReference type="GeneID" id="75109551"/>
<dbReference type="Gene3D" id="3.40.30.10">
    <property type="entry name" value="Glutaredoxin"/>
    <property type="match status" value="1"/>
</dbReference>
<dbReference type="RefSeq" id="WP_012695671.1">
    <property type="nucleotide sequence ID" value="NZ_CP022115.1"/>
</dbReference>
<accession>A0A248LFS6</accession>
<dbReference type="InterPro" id="IPR036249">
    <property type="entry name" value="Thioredoxin-like_sf"/>
</dbReference>
<reference evidence="4" key="1">
    <citation type="submission" date="2017-06" db="EMBL/GenBank/DDBJ databases">
        <title>Whole genome sequence of Laribacter hongkongensis LHGZ1.</title>
        <authorList>
            <person name="Chen D."/>
            <person name="Wu H."/>
            <person name="Chen J."/>
        </authorList>
    </citation>
    <scope>NUCLEOTIDE SEQUENCE [LARGE SCALE GENOMIC DNA]</scope>
    <source>
        <strain evidence="4">LHGZ1</strain>
    </source>
</reference>
<evidence type="ECO:0000256" key="1">
    <source>
        <dbReference type="ARBA" id="ARBA00010996"/>
    </source>
</evidence>
<dbReference type="OMA" id="GMMYAIA"/>
<dbReference type="FunFam" id="3.40.30.10:FF:000013">
    <property type="entry name" value="Blast:Protein SCO1 homolog, mitochondrial"/>
    <property type="match status" value="1"/>
</dbReference>
<protein>
    <submittedName>
        <fullName evidence="3">Photosynthetic protein synthase I</fullName>
    </submittedName>
</protein>
<dbReference type="CDD" id="cd02968">
    <property type="entry name" value="SCO"/>
    <property type="match status" value="1"/>
</dbReference>
<keyword evidence="2" id="KW-0186">Copper</keyword>
<dbReference type="InterPro" id="IPR003782">
    <property type="entry name" value="SCO1/SenC"/>
</dbReference>
<dbReference type="PANTHER" id="PTHR12151:SF25">
    <property type="entry name" value="LINALOOL DEHYDRATASE_ISOMERASE DOMAIN-CONTAINING PROTEIN"/>
    <property type="match status" value="1"/>
</dbReference>
<dbReference type="PROSITE" id="PS51257">
    <property type="entry name" value="PROKAR_LIPOPROTEIN"/>
    <property type="match status" value="1"/>
</dbReference>
<evidence type="ECO:0000313" key="3">
    <source>
        <dbReference type="EMBL" id="ASJ23013.1"/>
    </source>
</evidence>
<dbReference type="AlphaFoldDB" id="A0A248LFS6"/>
<name>A0A248LFS6_9NEIS</name>
<proteinExistence type="inferred from homology"/>